<gene>
    <name evidence="14" type="ORF">B0T23DRAFT_405502</name>
</gene>
<feature type="transmembrane region" description="Helical" evidence="12">
    <location>
        <begin position="192"/>
        <end position="211"/>
    </location>
</feature>
<dbReference type="Pfam" id="PF03188">
    <property type="entry name" value="Cytochrom_B561"/>
    <property type="match status" value="1"/>
</dbReference>
<evidence type="ECO:0000256" key="11">
    <source>
        <dbReference type="SAM" id="MobiDB-lite"/>
    </source>
</evidence>
<dbReference type="InterPro" id="IPR006593">
    <property type="entry name" value="Cyt_b561/ferric_Rdtase_TM"/>
</dbReference>
<keyword evidence="10 12" id="KW-0472">Membrane</keyword>
<dbReference type="FunFam" id="1.20.120.1770:FF:000009">
    <property type="entry name" value="Related to CYTOCHROME B561"/>
    <property type="match status" value="1"/>
</dbReference>
<dbReference type="GO" id="GO:0016020">
    <property type="term" value="C:membrane"/>
    <property type="evidence" value="ECO:0007669"/>
    <property type="project" value="UniProtKB-SubCell"/>
</dbReference>
<dbReference type="Proteomes" id="UP001285908">
    <property type="component" value="Unassembled WGS sequence"/>
</dbReference>
<evidence type="ECO:0000256" key="12">
    <source>
        <dbReference type="SAM" id="Phobius"/>
    </source>
</evidence>
<evidence type="ECO:0000313" key="15">
    <source>
        <dbReference type="Proteomes" id="UP001285908"/>
    </source>
</evidence>
<feature type="region of interest" description="Disordered" evidence="11">
    <location>
        <begin position="1"/>
        <end position="34"/>
    </location>
</feature>
<dbReference type="AlphaFoldDB" id="A0AAJ0MQQ3"/>
<dbReference type="EMBL" id="JAULSX010000005">
    <property type="protein sequence ID" value="KAK3490692.1"/>
    <property type="molecule type" value="Genomic_DNA"/>
</dbReference>
<dbReference type="GeneID" id="87876630"/>
<evidence type="ECO:0000256" key="10">
    <source>
        <dbReference type="ARBA" id="ARBA00023136"/>
    </source>
</evidence>
<dbReference type="InterPro" id="IPR045150">
    <property type="entry name" value="CYB561D1/2"/>
</dbReference>
<evidence type="ECO:0000256" key="7">
    <source>
        <dbReference type="ARBA" id="ARBA00022982"/>
    </source>
</evidence>
<protein>
    <submittedName>
        <fullName evidence="14">Eukaryotic cytochrome b561-domain-containing protein</fullName>
    </submittedName>
</protein>
<feature type="domain" description="Cytochrome b561" evidence="13">
    <location>
        <begin position="47"/>
        <end position="246"/>
    </location>
</feature>
<evidence type="ECO:0000259" key="13">
    <source>
        <dbReference type="PROSITE" id="PS50939"/>
    </source>
</evidence>
<dbReference type="CDD" id="cd08761">
    <property type="entry name" value="Cyt_b561_CYB561D2_like"/>
    <property type="match status" value="1"/>
</dbReference>
<keyword evidence="7" id="KW-0249">Electron transport</keyword>
<dbReference type="SMART" id="SM00665">
    <property type="entry name" value="B561"/>
    <property type="match status" value="1"/>
</dbReference>
<comment type="cofactor">
    <cofactor evidence="1">
        <name>heme b</name>
        <dbReference type="ChEBI" id="CHEBI:60344"/>
    </cofactor>
</comment>
<name>A0AAJ0MQQ3_9PEZI</name>
<proteinExistence type="predicted"/>
<keyword evidence="4" id="KW-0349">Heme</keyword>
<evidence type="ECO:0000256" key="8">
    <source>
        <dbReference type="ARBA" id="ARBA00022989"/>
    </source>
</evidence>
<dbReference type="GO" id="GO:0046872">
    <property type="term" value="F:metal ion binding"/>
    <property type="evidence" value="ECO:0007669"/>
    <property type="project" value="UniProtKB-KW"/>
</dbReference>
<comment type="caution">
    <text evidence="14">The sequence shown here is derived from an EMBL/GenBank/DDBJ whole genome shotgun (WGS) entry which is preliminary data.</text>
</comment>
<evidence type="ECO:0000313" key="14">
    <source>
        <dbReference type="EMBL" id="KAK3490692.1"/>
    </source>
</evidence>
<evidence type="ECO:0000256" key="6">
    <source>
        <dbReference type="ARBA" id="ARBA00022723"/>
    </source>
</evidence>
<feature type="transmembrane region" description="Helical" evidence="12">
    <location>
        <begin position="223"/>
        <end position="240"/>
    </location>
</feature>
<sequence>MAPSEPSTQSPPPLSTTDDEPAAPTESEPLLGGPGDALQKPDAPIFLNLVLGTAWLSQLGALLLLIATWSAVFLHKLGALISPHPLLQSLGTFLLIQAILVLQPTSTPDAKRLGQRIHASLHLLSFLCFVSGITIIETNKHVNHLAHLHSLHAYLGVITGTLLLAQYVFGICIWAVPAVLGGEEKAKSLWRYHRYAGYGLLVLVLATVAAAADTDYSRNVLKIKGWTFGLGIALVVVGVYPRVQLRKLGINTARQEATRAV</sequence>
<keyword evidence="6" id="KW-0479">Metal-binding</keyword>
<accession>A0AAJ0MQQ3</accession>
<dbReference type="RefSeq" id="XP_062691875.1">
    <property type="nucleotide sequence ID" value="XM_062839008.1"/>
</dbReference>
<reference evidence="14 15" key="1">
    <citation type="journal article" date="2023" name="Mol. Phylogenet. Evol.">
        <title>Genome-scale phylogeny and comparative genomics of the fungal order Sordariales.</title>
        <authorList>
            <person name="Hensen N."/>
            <person name="Bonometti L."/>
            <person name="Westerberg I."/>
            <person name="Brannstrom I.O."/>
            <person name="Guillou S."/>
            <person name="Cros-Aarteil S."/>
            <person name="Calhoun S."/>
            <person name="Haridas S."/>
            <person name="Kuo A."/>
            <person name="Mondo S."/>
            <person name="Pangilinan J."/>
            <person name="Riley R."/>
            <person name="LaButti K."/>
            <person name="Andreopoulos B."/>
            <person name="Lipzen A."/>
            <person name="Chen C."/>
            <person name="Yan M."/>
            <person name="Daum C."/>
            <person name="Ng V."/>
            <person name="Clum A."/>
            <person name="Steindorff A."/>
            <person name="Ohm R.A."/>
            <person name="Martin F."/>
            <person name="Silar P."/>
            <person name="Natvig D.O."/>
            <person name="Lalanne C."/>
            <person name="Gautier V."/>
            <person name="Ament-Velasquez S.L."/>
            <person name="Kruys A."/>
            <person name="Hutchinson M.I."/>
            <person name="Powell A.J."/>
            <person name="Barry K."/>
            <person name="Miller A.N."/>
            <person name="Grigoriev I.V."/>
            <person name="Debuchy R."/>
            <person name="Gladieux P."/>
            <person name="Hiltunen Thoren M."/>
            <person name="Johannesson H."/>
        </authorList>
    </citation>
    <scope>NUCLEOTIDE SEQUENCE [LARGE SCALE GENOMIC DNA]</scope>
    <source>
        <strain evidence="14 15">FGSC 10403</strain>
    </source>
</reference>
<feature type="transmembrane region" description="Helical" evidence="12">
    <location>
        <begin position="45"/>
        <end position="74"/>
    </location>
</feature>
<evidence type="ECO:0000256" key="2">
    <source>
        <dbReference type="ARBA" id="ARBA00004141"/>
    </source>
</evidence>
<comment type="subcellular location">
    <subcellularLocation>
        <location evidence="2">Membrane</location>
        <topology evidence="2">Multi-pass membrane protein</topology>
    </subcellularLocation>
</comment>
<organism evidence="14 15">
    <name type="scientific">Neurospora hispaniola</name>
    <dbReference type="NCBI Taxonomy" id="588809"/>
    <lineage>
        <taxon>Eukaryota</taxon>
        <taxon>Fungi</taxon>
        <taxon>Dikarya</taxon>
        <taxon>Ascomycota</taxon>
        <taxon>Pezizomycotina</taxon>
        <taxon>Sordariomycetes</taxon>
        <taxon>Sordariomycetidae</taxon>
        <taxon>Sordariales</taxon>
        <taxon>Sordariaceae</taxon>
        <taxon>Neurospora</taxon>
    </lineage>
</organism>
<dbReference type="PROSITE" id="PS50939">
    <property type="entry name" value="CYTOCHROME_B561"/>
    <property type="match status" value="1"/>
</dbReference>
<evidence type="ECO:0000256" key="9">
    <source>
        <dbReference type="ARBA" id="ARBA00023004"/>
    </source>
</evidence>
<evidence type="ECO:0000256" key="1">
    <source>
        <dbReference type="ARBA" id="ARBA00001970"/>
    </source>
</evidence>
<evidence type="ECO:0000256" key="3">
    <source>
        <dbReference type="ARBA" id="ARBA00022448"/>
    </source>
</evidence>
<keyword evidence="9" id="KW-0408">Iron</keyword>
<dbReference type="PANTHER" id="PTHR15422">
    <property type="entry name" value="OS05G0565100 PROTEIN"/>
    <property type="match status" value="1"/>
</dbReference>
<feature type="transmembrane region" description="Helical" evidence="12">
    <location>
        <begin position="156"/>
        <end position="180"/>
    </location>
</feature>
<keyword evidence="15" id="KW-1185">Reference proteome</keyword>
<keyword evidence="8 12" id="KW-1133">Transmembrane helix</keyword>
<feature type="transmembrane region" description="Helical" evidence="12">
    <location>
        <begin position="117"/>
        <end position="136"/>
    </location>
</feature>
<evidence type="ECO:0000256" key="5">
    <source>
        <dbReference type="ARBA" id="ARBA00022692"/>
    </source>
</evidence>
<keyword evidence="3" id="KW-0813">Transport</keyword>
<keyword evidence="5 12" id="KW-0812">Transmembrane</keyword>
<dbReference type="Gene3D" id="1.20.120.1770">
    <property type="match status" value="1"/>
</dbReference>
<dbReference type="GO" id="GO:0140575">
    <property type="term" value="F:transmembrane monodehydroascorbate reductase activity"/>
    <property type="evidence" value="ECO:0007669"/>
    <property type="project" value="InterPro"/>
</dbReference>
<evidence type="ECO:0000256" key="4">
    <source>
        <dbReference type="ARBA" id="ARBA00022617"/>
    </source>
</evidence>
<dbReference type="PANTHER" id="PTHR15422:SF45">
    <property type="entry name" value="CYTOCHROME B561 DOMAIN-CONTAINING PROTEIN"/>
    <property type="match status" value="1"/>
</dbReference>